<dbReference type="InterPro" id="IPR045254">
    <property type="entry name" value="Nit1/2_C-N_Hydrolase"/>
</dbReference>
<gene>
    <name evidence="4" type="ORF">E2L05_14370</name>
</gene>
<keyword evidence="5" id="KW-1185">Reference proteome</keyword>
<dbReference type="PANTHER" id="PTHR23088">
    <property type="entry name" value="NITRILASE-RELATED"/>
    <property type="match status" value="1"/>
</dbReference>
<comment type="similarity">
    <text evidence="1">Belongs to the carbon-nitrogen hydrolase superfamily. NIT1/NIT2 family.</text>
</comment>
<evidence type="ECO:0000313" key="4">
    <source>
        <dbReference type="EMBL" id="TDL85850.1"/>
    </source>
</evidence>
<protein>
    <submittedName>
        <fullName evidence="4">Carbon-nitrogen hydrolase family protein</fullName>
    </submittedName>
</protein>
<dbReference type="InterPro" id="IPR036526">
    <property type="entry name" value="C-N_Hydrolase_sf"/>
</dbReference>
<dbReference type="Pfam" id="PF00795">
    <property type="entry name" value="CN_hydrolase"/>
    <property type="match status" value="1"/>
</dbReference>
<dbReference type="InterPro" id="IPR003010">
    <property type="entry name" value="C-N_Hydrolase"/>
</dbReference>
<dbReference type="OrthoDB" id="9811121at2"/>
<reference evidence="4 5" key="1">
    <citation type="submission" date="2019-03" db="EMBL/GenBank/DDBJ databases">
        <title>Rhodobacteraceae bacterium SM1902, a new member of the family Rhodobacteraceae isolated from Yantai.</title>
        <authorList>
            <person name="Sun Y."/>
        </authorList>
    </citation>
    <scope>NUCLEOTIDE SEQUENCE [LARGE SCALE GENOMIC DNA]</scope>
    <source>
        <strain evidence="4 5">SM1902</strain>
    </source>
</reference>
<dbReference type="EMBL" id="SMZO01000037">
    <property type="protein sequence ID" value="TDL85850.1"/>
    <property type="molecule type" value="Genomic_DNA"/>
</dbReference>
<accession>A0A4R6AP46</accession>
<keyword evidence="2 4" id="KW-0378">Hydrolase</keyword>
<dbReference type="PROSITE" id="PS01227">
    <property type="entry name" value="UPF0012"/>
    <property type="match status" value="1"/>
</dbReference>
<comment type="caution">
    <text evidence="4">The sequence shown here is derived from an EMBL/GenBank/DDBJ whole genome shotgun (WGS) entry which is preliminary data.</text>
</comment>
<evidence type="ECO:0000256" key="2">
    <source>
        <dbReference type="ARBA" id="ARBA00022801"/>
    </source>
</evidence>
<dbReference type="SUPFAM" id="SSF56317">
    <property type="entry name" value="Carbon-nitrogen hydrolase"/>
    <property type="match status" value="1"/>
</dbReference>
<organism evidence="4 5">
    <name type="scientific">Meridianimarinicoccus aquatilis</name>
    <dbReference type="NCBI Taxonomy" id="2552766"/>
    <lineage>
        <taxon>Bacteria</taxon>
        <taxon>Pseudomonadati</taxon>
        <taxon>Pseudomonadota</taxon>
        <taxon>Alphaproteobacteria</taxon>
        <taxon>Rhodobacterales</taxon>
        <taxon>Paracoccaceae</taxon>
        <taxon>Meridianimarinicoccus</taxon>
    </lineage>
</organism>
<dbReference type="GO" id="GO:0016811">
    <property type="term" value="F:hydrolase activity, acting on carbon-nitrogen (but not peptide) bonds, in linear amides"/>
    <property type="evidence" value="ECO:0007669"/>
    <property type="project" value="InterPro"/>
</dbReference>
<evidence type="ECO:0000313" key="5">
    <source>
        <dbReference type="Proteomes" id="UP000294562"/>
    </source>
</evidence>
<dbReference type="AlphaFoldDB" id="A0A4R6AP46"/>
<proteinExistence type="inferred from homology"/>
<dbReference type="Proteomes" id="UP000294562">
    <property type="component" value="Unassembled WGS sequence"/>
</dbReference>
<evidence type="ECO:0000256" key="1">
    <source>
        <dbReference type="ARBA" id="ARBA00010613"/>
    </source>
</evidence>
<dbReference type="Gene3D" id="3.60.110.10">
    <property type="entry name" value="Carbon-nitrogen hydrolase"/>
    <property type="match status" value="1"/>
</dbReference>
<dbReference type="InterPro" id="IPR001110">
    <property type="entry name" value="UPF0012_CS"/>
</dbReference>
<evidence type="ECO:0000259" key="3">
    <source>
        <dbReference type="PROSITE" id="PS50263"/>
    </source>
</evidence>
<sequence length="276" mass="30093">MRTALVQMTSTDQPPENLAAALRFIEAAVALGAQIVLTPEVTNCVSLSRRHQNTVLTVEDDDQTLAGLRDAAVRHGIWILIGSLALKSQDPDARFANRSFLIGPDGKIIARYDKIHMFDVVLSDTESYRESDGFRPGDTAVVADTPIGRFGMTVCYDLRFPALHRSLAQAGAHVLTVPSAFAVPTGKAHWEVLLRARAIETGCFVLAPAQTGRHVGSDGRFRETWGHSLAIDPWGRVIADAGTETGITMVDLDLTEVAKTRGRMPSLRHDREFLAP</sequence>
<feature type="domain" description="CN hydrolase" evidence="3">
    <location>
        <begin position="1"/>
        <end position="254"/>
    </location>
</feature>
<dbReference type="PANTHER" id="PTHR23088:SF27">
    <property type="entry name" value="DEAMINATED GLUTATHIONE AMIDASE"/>
    <property type="match status" value="1"/>
</dbReference>
<name>A0A4R6AP46_9RHOB</name>
<dbReference type="PROSITE" id="PS50263">
    <property type="entry name" value="CN_HYDROLASE"/>
    <property type="match status" value="1"/>
</dbReference>
<dbReference type="CDD" id="cd07572">
    <property type="entry name" value="nit"/>
    <property type="match status" value="1"/>
</dbReference>
<dbReference type="RefSeq" id="WP_133343598.1">
    <property type="nucleotide sequence ID" value="NZ_SMZO01000037.1"/>
</dbReference>